<comment type="caution">
    <text evidence="1">The sequence shown here is derived from an EMBL/GenBank/DDBJ whole genome shotgun (WGS) entry which is preliminary data.</text>
</comment>
<keyword evidence="2" id="KW-1185">Reference proteome</keyword>
<gene>
    <name evidence="1" type="ORF">Hamer_G009094</name>
</gene>
<dbReference type="AlphaFoldDB" id="A0A8J5NB95"/>
<dbReference type="SUPFAM" id="SSF52777">
    <property type="entry name" value="CoA-dependent acyltransferases"/>
    <property type="match status" value="1"/>
</dbReference>
<organism evidence="1 2">
    <name type="scientific">Homarus americanus</name>
    <name type="common">American lobster</name>
    <dbReference type="NCBI Taxonomy" id="6706"/>
    <lineage>
        <taxon>Eukaryota</taxon>
        <taxon>Metazoa</taxon>
        <taxon>Ecdysozoa</taxon>
        <taxon>Arthropoda</taxon>
        <taxon>Crustacea</taxon>
        <taxon>Multicrustacea</taxon>
        <taxon>Malacostraca</taxon>
        <taxon>Eumalacostraca</taxon>
        <taxon>Eucarida</taxon>
        <taxon>Decapoda</taxon>
        <taxon>Pleocyemata</taxon>
        <taxon>Astacidea</taxon>
        <taxon>Nephropoidea</taxon>
        <taxon>Nephropidae</taxon>
        <taxon>Homarus</taxon>
    </lineage>
</organism>
<accession>A0A8J5NB95</accession>
<evidence type="ECO:0000313" key="1">
    <source>
        <dbReference type="EMBL" id="KAG7176306.1"/>
    </source>
</evidence>
<proteinExistence type="predicted"/>
<sequence length="457" mass="52170">MAMAQAVRCTSHLLQGSSLSSLLHCLCVPSVRVLTSSSIYPHSTQLRPTFKHHIRWMCDDSVRWLWPADEDSISFDAGHRHGTRKGIVAVTLNTTKPLQLHYLKEAFHHLQRRIPTFRMCLRPRGDSLWFCEPSQVSVNIQMLADDDNLLEVMSKVGKEQFTYCDPVQWKAIFIPRRAHIPCPLPELQHSFPHQCDFVFTAHHALYNGMDCNFMLKCLVDILNDIIAGQPVDDSPCSVFTDRDEIQILRKNVRENLRKNTKRIDEVRKSMPSADTVPLLFETFPRPTAIKRTTRFVSHNIEPLVIKQFHEKAKKAGVSIYSALTAAVNTAIVELANEAGKVHETCTVSTYHLLKLGNQKTEMKYQLGLLNVCLSHSSHVDKNIKSNFWDYSKKLHHELGWSLNSELALEQVMVKNMDHPIASPDDPFINPSPVLHDYTLNYLGVVPSHLYENSEHVQ</sequence>
<dbReference type="InterPro" id="IPR023213">
    <property type="entry name" value="CAT-like_dom_sf"/>
</dbReference>
<reference evidence="1" key="1">
    <citation type="journal article" date="2021" name="Sci. Adv.">
        <title>The American lobster genome reveals insights on longevity, neural, and immune adaptations.</title>
        <authorList>
            <person name="Polinski J.M."/>
            <person name="Zimin A.V."/>
            <person name="Clark K.F."/>
            <person name="Kohn A.B."/>
            <person name="Sadowski N."/>
            <person name="Timp W."/>
            <person name="Ptitsyn A."/>
            <person name="Khanna P."/>
            <person name="Romanova D.Y."/>
            <person name="Williams P."/>
            <person name="Greenwood S.J."/>
            <person name="Moroz L.L."/>
            <person name="Walt D.R."/>
            <person name="Bodnar A.G."/>
        </authorList>
    </citation>
    <scope>NUCLEOTIDE SEQUENCE</scope>
    <source>
        <strain evidence="1">GMGI-L3</strain>
    </source>
</reference>
<dbReference type="Gene3D" id="3.30.559.10">
    <property type="entry name" value="Chloramphenicol acetyltransferase-like domain"/>
    <property type="match status" value="1"/>
</dbReference>
<dbReference type="Proteomes" id="UP000747542">
    <property type="component" value="Unassembled WGS sequence"/>
</dbReference>
<protein>
    <recommendedName>
        <fullName evidence="3">Condensation domain-containing protein</fullName>
    </recommendedName>
</protein>
<dbReference type="EMBL" id="JAHLQT010003582">
    <property type="protein sequence ID" value="KAG7176306.1"/>
    <property type="molecule type" value="Genomic_DNA"/>
</dbReference>
<dbReference type="Gene3D" id="3.30.559.30">
    <property type="entry name" value="Nonribosomal peptide synthetase, condensation domain"/>
    <property type="match status" value="1"/>
</dbReference>
<name>A0A8J5NB95_HOMAM</name>
<evidence type="ECO:0008006" key="3">
    <source>
        <dbReference type="Google" id="ProtNLM"/>
    </source>
</evidence>
<evidence type="ECO:0000313" key="2">
    <source>
        <dbReference type="Proteomes" id="UP000747542"/>
    </source>
</evidence>